<dbReference type="Pfam" id="PF01756">
    <property type="entry name" value="ACOX"/>
    <property type="match status" value="1"/>
</dbReference>
<dbReference type="Pfam" id="PF22924">
    <property type="entry name" value="ACOX_C_alpha1"/>
    <property type="match status" value="1"/>
</dbReference>
<dbReference type="GO" id="GO:0003997">
    <property type="term" value="F:acyl-CoA oxidase activity"/>
    <property type="evidence" value="ECO:0007669"/>
    <property type="project" value="InterPro"/>
</dbReference>
<keyword evidence="3" id="KW-0285">Flavoprotein</keyword>
<feature type="domain" description="Acyl-CoA oxidase C-terminal" evidence="6">
    <location>
        <begin position="459"/>
        <end position="596"/>
    </location>
</feature>
<accession>A0A1T4TFL9</accession>
<name>A0A1T4TFL9_9ACTN</name>
<comment type="cofactor">
    <cofactor evidence="1">
        <name>FAD</name>
        <dbReference type="ChEBI" id="CHEBI:57692"/>
    </cofactor>
</comment>
<dbReference type="Proteomes" id="UP000190637">
    <property type="component" value="Unassembled WGS sequence"/>
</dbReference>
<keyword evidence="5" id="KW-0560">Oxidoreductase</keyword>
<evidence type="ECO:0000313" key="9">
    <source>
        <dbReference type="Proteomes" id="UP000190637"/>
    </source>
</evidence>
<keyword evidence="9" id="KW-1185">Reference proteome</keyword>
<evidence type="ECO:0000256" key="4">
    <source>
        <dbReference type="ARBA" id="ARBA00022827"/>
    </source>
</evidence>
<dbReference type="PANTHER" id="PTHR10909">
    <property type="entry name" value="ELECTRON TRANSPORT OXIDOREDUCTASE"/>
    <property type="match status" value="1"/>
</dbReference>
<evidence type="ECO:0000256" key="5">
    <source>
        <dbReference type="ARBA" id="ARBA00023002"/>
    </source>
</evidence>
<evidence type="ECO:0000256" key="1">
    <source>
        <dbReference type="ARBA" id="ARBA00001974"/>
    </source>
</evidence>
<gene>
    <name evidence="8" type="ORF">SAMN02745673_04945</name>
</gene>
<proteinExistence type="inferred from homology"/>
<dbReference type="InterPro" id="IPR055060">
    <property type="entry name" value="ACOX_C_alpha1"/>
</dbReference>
<protein>
    <submittedName>
        <fullName evidence="8">Acyl-coenzyme A oxidase</fullName>
    </submittedName>
</protein>
<evidence type="ECO:0000313" key="8">
    <source>
        <dbReference type="EMBL" id="SKA39240.1"/>
    </source>
</evidence>
<dbReference type="Gene3D" id="1.20.140.10">
    <property type="entry name" value="Butyryl-CoA Dehydrogenase, subunit A, domain 3"/>
    <property type="match status" value="2"/>
</dbReference>
<evidence type="ECO:0000256" key="2">
    <source>
        <dbReference type="ARBA" id="ARBA00006288"/>
    </source>
</evidence>
<dbReference type="STRING" id="1122192.SAMN02745673_04945"/>
<dbReference type="SUPFAM" id="SSF47203">
    <property type="entry name" value="Acyl-CoA dehydrogenase C-terminal domain-like"/>
    <property type="match status" value="2"/>
</dbReference>
<dbReference type="GO" id="GO:0033540">
    <property type="term" value="P:fatty acid beta-oxidation using acyl-CoA oxidase"/>
    <property type="evidence" value="ECO:0007669"/>
    <property type="project" value="TreeGrafter"/>
</dbReference>
<evidence type="ECO:0000256" key="3">
    <source>
        <dbReference type="ARBA" id="ARBA00022630"/>
    </source>
</evidence>
<dbReference type="InterPro" id="IPR009100">
    <property type="entry name" value="AcylCoA_DH/oxidase_NM_dom_sf"/>
</dbReference>
<dbReference type="GO" id="GO:0071949">
    <property type="term" value="F:FAD binding"/>
    <property type="evidence" value="ECO:0007669"/>
    <property type="project" value="InterPro"/>
</dbReference>
<dbReference type="InterPro" id="IPR012258">
    <property type="entry name" value="Acyl-CoA_oxidase"/>
</dbReference>
<sequence length="617" mass="64949">MTNVDEAAPAGPEGERAKRARALLTRALYGPEPEYDRSHAPWRALLGTDLFRARPGLTADQRVALSYERLHALDADLDSAEALAADPERLASLHEWTACVDSGLTTIAGIHYNLFLGSLLDHGRGGRGVPATTHEIGTFLCTELGHGNDAAALRTTATHDPATGGFVLHTPVPQAGKFMPNTGPQGGPKTAVVAARLVADGRDHGVFLFLVPLTGPSGPLPGISVRPLDHRAGSPVDHCLTTFDTVRLPASALLDGPHGRLAPDGTLTSATGSRRRRFLRSIGRVTTGKLCMSAAALGATRTALAVAVAHGHHREIAAPVGRGRVPVFALRSHHGPLIGALATAYAMTLLHREAVRTFVTAPDGERDRAARFAAVTKGWVTWQARAILTECRGRCGARGLFPANRLAEFLIDVEGTVTAEGDNLAVWAKAGAEMLLDHPLDAPDAAPERGELADPGLLLRLLTAVEYVQLSRARRWLRRAPSGDPLGRWNTAAPCALRAVAAHAERRAAQALLEAARTAEAEAGGDAGESAAPLMGLYQLFALQRVAEHSGDLLNEGYLAGRHVSALPEAVEARIPALAPWAETLAAAFDLPDAVLADIPLARGALDDGLLAPGGTR</sequence>
<evidence type="ECO:0000259" key="7">
    <source>
        <dbReference type="Pfam" id="PF22924"/>
    </source>
</evidence>
<organism evidence="8 9">
    <name type="scientific">Marinactinospora thermotolerans DSM 45154</name>
    <dbReference type="NCBI Taxonomy" id="1122192"/>
    <lineage>
        <taxon>Bacteria</taxon>
        <taxon>Bacillati</taxon>
        <taxon>Actinomycetota</taxon>
        <taxon>Actinomycetes</taxon>
        <taxon>Streptosporangiales</taxon>
        <taxon>Nocardiopsidaceae</taxon>
        <taxon>Marinactinospora</taxon>
    </lineage>
</organism>
<dbReference type="SUPFAM" id="SSF56645">
    <property type="entry name" value="Acyl-CoA dehydrogenase NM domain-like"/>
    <property type="match status" value="1"/>
</dbReference>
<feature type="domain" description="Acyl-CoA oxidase C-alpha1" evidence="7">
    <location>
        <begin position="287"/>
        <end position="429"/>
    </location>
</feature>
<reference evidence="8 9" key="1">
    <citation type="submission" date="2017-02" db="EMBL/GenBank/DDBJ databases">
        <authorList>
            <person name="Peterson S.W."/>
        </authorList>
    </citation>
    <scope>NUCLEOTIDE SEQUENCE [LARGE SCALE GENOMIC DNA]</scope>
    <source>
        <strain evidence="8 9">DSM 45154</strain>
    </source>
</reference>
<dbReference type="GO" id="GO:0055088">
    <property type="term" value="P:lipid homeostasis"/>
    <property type="evidence" value="ECO:0007669"/>
    <property type="project" value="TreeGrafter"/>
</dbReference>
<dbReference type="InterPro" id="IPR036250">
    <property type="entry name" value="AcylCo_DH-like_C"/>
</dbReference>
<dbReference type="Gene3D" id="2.40.110.10">
    <property type="entry name" value="Butyryl-CoA Dehydrogenase, subunit A, domain 2"/>
    <property type="match status" value="1"/>
</dbReference>
<dbReference type="AlphaFoldDB" id="A0A1T4TFL9"/>
<dbReference type="InterPro" id="IPR046373">
    <property type="entry name" value="Acyl-CoA_Oxase/DH_mid-dom_sf"/>
</dbReference>
<dbReference type="EMBL" id="FUWS01000023">
    <property type="protein sequence ID" value="SKA39240.1"/>
    <property type="molecule type" value="Genomic_DNA"/>
</dbReference>
<dbReference type="PANTHER" id="PTHR10909:SF382">
    <property type="entry name" value="ACYL-COENZYME A OXIDASE"/>
    <property type="match status" value="1"/>
</dbReference>
<evidence type="ECO:0000259" key="6">
    <source>
        <dbReference type="Pfam" id="PF01756"/>
    </source>
</evidence>
<comment type="similarity">
    <text evidence="2">Belongs to the acyl-CoA oxidase family.</text>
</comment>
<keyword evidence="4" id="KW-0274">FAD</keyword>
<dbReference type="RefSeq" id="WP_200813779.1">
    <property type="nucleotide sequence ID" value="NZ_FUWS01000023.1"/>
</dbReference>
<dbReference type="GO" id="GO:0005504">
    <property type="term" value="F:fatty acid binding"/>
    <property type="evidence" value="ECO:0007669"/>
    <property type="project" value="TreeGrafter"/>
</dbReference>
<dbReference type="InterPro" id="IPR002655">
    <property type="entry name" value="Acyl-CoA_oxidase_C"/>
</dbReference>